<evidence type="ECO:0000256" key="1">
    <source>
        <dbReference type="SAM" id="MobiDB-lite"/>
    </source>
</evidence>
<dbReference type="EMBL" id="AVOT02020968">
    <property type="protein sequence ID" value="MBW0509497.1"/>
    <property type="molecule type" value="Genomic_DNA"/>
</dbReference>
<evidence type="ECO:0000313" key="3">
    <source>
        <dbReference type="Proteomes" id="UP000765509"/>
    </source>
</evidence>
<comment type="caution">
    <text evidence="2">The sequence shown here is derived from an EMBL/GenBank/DDBJ whole genome shotgun (WGS) entry which is preliminary data.</text>
</comment>
<feature type="region of interest" description="Disordered" evidence="1">
    <location>
        <begin position="68"/>
        <end position="91"/>
    </location>
</feature>
<gene>
    <name evidence="2" type="ORF">O181_049212</name>
</gene>
<protein>
    <submittedName>
        <fullName evidence="2">Uncharacterized protein</fullName>
    </submittedName>
</protein>
<organism evidence="2 3">
    <name type="scientific">Austropuccinia psidii MF-1</name>
    <dbReference type="NCBI Taxonomy" id="1389203"/>
    <lineage>
        <taxon>Eukaryota</taxon>
        <taxon>Fungi</taxon>
        <taxon>Dikarya</taxon>
        <taxon>Basidiomycota</taxon>
        <taxon>Pucciniomycotina</taxon>
        <taxon>Pucciniomycetes</taxon>
        <taxon>Pucciniales</taxon>
        <taxon>Sphaerophragmiaceae</taxon>
        <taxon>Austropuccinia</taxon>
    </lineage>
</organism>
<dbReference type="Proteomes" id="UP000765509">
    <property type="component" value="Unassembled WGS sequence"/>
</dbReference>
<evidence type="ECO:0000313" key="2">
    <source>
        <dbReference type="EMBL" id="MBW0509497.1"/>
    </source>
</evidence>
<reference evidence="2" key="1">
    <citation type="submission" date="2021-03" db="EMBL/GenBank/DDBJ databases">
        <title>Draft genome sequence of rust myrtle Austropuccinia psidii MF-1, a brazilian biotype.</title>
        <authorList>
            <person name="Quecine M.C."/>
            <person name="Pachon D.M.R."/>
            <person name="Bonatelli M.L."/>
            <person name="Correr F.H."/>
            <person name="Franceschini L.M."/>
            <person name="Leite T.F."/>
            <person name="Margarido G.R.A."/>
            <person name="Almeida C.A."/>
            <person name="Ferrarezi J.A."/>
            <person name="Labate C.A."/>
        </authorList>
    </citation>
    <scope>NUCLEOTIDE SEQUENCE</scope>
    <source>
        <strain evidence="2">MF-1</strain>
    </source>
</reference>
<sequence>MAPLPNPLYGGGLGLNGLFGPFRPASGWWDGEAPFGPIPIGPKGAKVGISAAPNHKTQIGHKLVHGLWQPSGASRSDPSKNSPPVQGKNSLSSMNSILKDQEWCIYDIIYHYAPCLLRNPMVTLSAPNYVIPNQVPSPSTLSKEDFSAIQSGNSLAATRIPFKDPNHLALQMLGFQSLIRTIMSEIRTGYQSFQSLSRYQVFSLPWTT</sequence>
<feature type="compositionally biased region" description="Polar residues" evidence="1">
    <location>
        <begin position="71"/>
        <end position="91"/>
    </location>
</feature>
<keyword evidence="3" id="KW-1185">Reference proteome</keyword>
<accession>A0A9Q3DWJ9</accession>
<proteinExistence type="predicted"/>
<dbReference type="AlphaFoldDB" id="A0A9Q3DWJ9"/>
<name>A0A9Q3DWJ9_9BASI</name>